<dbReference type="WBParaSite" id="Hba_14546">
    <property type="protein sequence ID" value="Hba_14546"/>
    <property type="gene ID" value="Hba_14546"/>
</dbReference>
<evidence type="ECO:0000313" key="1">
    <source>
        <dbReference type="Proteomes" id="UP000095283"/>
    </source>
</evidence>
<keyword evidence="1" id="KW-1185">Reference proteome</keyword>
<evidence type="ECO:0000313" key="2">
    <source>
        <dbReference type="WBParaSite" id="Hba_14546"/>
    </source>
</evidence>
<proteinExistence type="predicted"/>
<dbReference type="AlphaFoldDB" id="A0A1I7XAC6"/>
<protein>
    <submittedName>
        <fullName evidence="2">Uncharacterized protein</fullName>
    </submittedName>
</protein>
<dbReference type="Proteomes" id="UP000095283">
    <property type="component" value="Unplaced"/>
</dbReference>
<name>A0A1I7XAC6_HETBA</name>
<organism evidence="1 2">
    <name type="scientific">Heterorhabditis bacteriophora</name>
    <name type="common">Entomopathogenic nematode worm</name>
    <dbReference type="NCBI Taxonomy" id="37862"/>
    <lineage>
        <taxon>Eukaryota</taxon>
        <taxon>Metazoa</taxon>
        <taxon>Ecdysozoa</taxon>
        <taxon>Nematoda</taxon>
        <taxon>Chromadorea</taxon>
        <taxon>Rhabditida</taxon>
        <taxon>Rhabditina</taxon>
        <taxon>Rhabditomorpha</taxon>
        <taxon>Strongyloidea</taxon>
        <taxon>Heterorhabditidae</taxon>
        <taxon>Heterorhabditis</taxon>
    </lineage>
</organism>
<reference evidence="2" key="1">
    <citation type="submission" date="2016-11" db="UniProtKB">
        <authorList>
            <consortium name="WormBaseParasite"/>
        </authorList>
    </citation>
    <scope>IDENTIFICATION</scope>
</reference>
<sequence>MNAVRADYVYHRMNHNIPTLYYHEGFPQSLQQIFQQHPLESAGEMYPNYHQAPPHRPVIGNGTQPDIYNSYSQESRIIGSGVAPGEHHVAGVRYEDYEIPNISTLSYGGRIGDGVIPSRMHVGGIGHATEPAYRPYEEEHDHTHRHGRNNKCII</sequence>
<accession>A0A1I7XAC6</accession>